<dbReference type="Gene3D" id="3.30.1330.10">
    <property type="entry name" value="PurM-like, N-terminal domain"/>
    <property type="match status" value="3"/>
</dbReference>
<dbReference type="SUPFAM" id="SSF50978">
    <property type="entry name" value="WD40 repeat-like"/>
    <property type="match status" value="1"/>
</dbReference>
<dbReference type="Proteomes" id="UP001642464">
    <property type="component" value="Unassembled WGS sequence"/>
</dbReference>
<evidence type="ECO:0000259" key="5">
    <source>
        <dbReference type="PROSITE" id="PS50994"/>
    </source>
</evidence>
<dbReference type="SUPFAM" id="SSF55326">
    <property type="entry name" value="PurM N-terminal domain-like"/>
    <property type="match status" value="3"/>
</dbReference>
<evidence type="ECO:0000256" key="3">
    <source>
        <dbReference type="PROSITE-ProRule" id="PRU00221"/>
    </source>
</evidence>
<feature type="region of interest" description="Disordered" evidence="4">
    <location>
        <begin position="1623"/>
        <end position="1657"/>
    </location>
</feature>
<evidence type="ECO:0000256" key="4">
    <source>
        <dbReference type="SAM" id="MobiDB-lite"/>
    </source>
</evidence>
<keyword evidence="1 3" id="KW-0853">WD repeat</keyword>
<dbReference type="InterPro" id="IPR036676">
    <property type="entry name" value="PurM-like_C_sf"/>
</dbReference>
<dbReference type="Gene3D" id="3.90.650.10">
    <property type="entry name" value="PurM-like C-terminal domain"/>
    <property type="match status" value="1"/>
</dbReference>
<feature type="repeat" description="WD" evidence="3">
    <location>
        <begin position="459"/>
        <end position="500"/>
    </location>
</feature>
<feature type="domain" description="Integrase catalytic" evidence="5">
    <location>
        <begin position="2100"/>
        <end position="2265"/>
    </location>
</feature>
<evidence type="ECO:0000256" key="2">
    <source>
        <dbReference type="ARBA" id="ARBA00022737"/>
    </source>
</evidence>
<dbReference type="SUPFAM" id="SSF109736">
    <property type="entry name" value="FGAM synthase PurL, linker domain"/>
    <property type="match status" value="1"/>
</dbReference>
<dbReference type="InterPro" id="IPR036921">
    <property type="entry name" value="PurM-like_N_sf"/>
</dbReference>
<feature type="region of interest" description="Disordered" evidence="4">
    <location>
        <begin position="2539"/>
        <end position="2563"/>
    </location>
</feature>
<dbReference type="InterPro" id="IPR019775">
    <property type="entry name" value="WD40_repeat_CS"/>
</dbReference>
<dbReference type="InterPro" id="IPR010918">
    <property type="entry name" value="PurM-like_C_dom"/>
</dbReference>
<dbReference type="InterPro" id="IPR036397">
    <property type="entry name" value="RNaseH_sf"/>
</dbReference>
<evidence type="ECO:0000313" key="6">
    <source>
        <dbReference type="EMBL" id="CAK8999521.1"/>
    </source>
</evidence>
<name>A0ABP0IAC2_9DINO</name>
<gene>
    <name evidence="6" type="ORF">SCF082_LOCUS6088</name>
</gene>
<keyword evidence="7" id="KW-1185">Reference proteome</keyword>
<dbReference type="InterPro" id="IPR036322">
    <property type="entry name" value="WD40_repeat_dom_sf"/>
</dbReference>
<sequence>MLHEVVSVRVPPKGHTRRAAATARPSSSQDIAYYLRVFRDELKRDPTTVECFDLAQGNSEHSRHWFFGGKVVIDEEEMPLTLFQWVKRPLKERISNSVIGFHDNSSALRGYSHTNFMPSGSVAQPGAFQEVARDYDITLTVETHNFPCGIAPFPGAETGAGGRIRDGESTGKGSLVVAAVAGYATGNLHIPGYKMPWEFEDFKYPSNMGFAVPTANQQAVGGRLNYGSGALVCSYDEGGAIQPQAFGAVDAGGEHLYAVQATKALWQVWDWNSKRSSYRASLPEKITAMVFSPDSSLCFAGAQTGSIYCWLSSTGALLRYWPAHFREVTQLLVSPDGGYLVSASKDSAVHVYNLADVFEDTSGAPKPFHSWSGHSLAVTALALLGGSSALHQVVASGSLDRTVRLWDVGSGRPLQSRSLSAQVNALCAGAAASELVVAGHHGELRSLETKDFGREGGVYLGHSCNVLSCAMSSDGASLASCSEVERVRVWETRTRQCVAQLHGQRDVKISAVKILRRMPHLPSLPPFQPFQRLLCEELPERVLRGVSGREAQLKERMAPYARAEGMLEHVHWASGVLASKASEGTDLGDELLRAKENETRWAKVANQLYRIVTEHGFTWLETQEQQVLIDCSNGASDYGNKFGEPLICGWTRSCGMRMPSGERFEWVKPIMLSGGLGQMDHGHLVKEEPQAGQLVVKIGGPAYRIGVGGGAASSMVAGDNQEELDFNAVQRGDAEMQQKVNRVVRACVELGPKNPILSIHDQGAGGSGNVLKEISEPAGAVIDLRKMHVGDPSMSFLELWTAEFQENNALLLGKESEALFDQICKREKVPYAVVGTITGDGKVVVKDSRDNSCPVDLPLDKVLGKMPQKVFKMQRIYKQLPKALDLPASLTVQVALETGVLRLLSVCSKRFLTNKVDRSVTGQIAQQQCVGPLQTPLADFACIAQSPLSTSGGATAIGEQPLKGLAGDPESCVSMARLAVAEALTNLAWIRIPTLDSIKASGNWMWAAKLPGEGPKMYDIAEALSHIMVDLGIAIDGGKADRDSLSMAARVPLGNGQVRRRLLRSVGHGYWVETAKSPGQFVLTVYAPVPDVRIKATPDLKTAGEGALLFVDLGAGPHPTQSGRFVDDLPDLPEAQLWNELLATRFWGDSSGFFHRVFTLVRKADYLTCTLAYDCANFLAFALGILLEEELMAAGGGEAEKGEADDWEVPPEEVLATVAEEEDGGEEQNLEAHPASTHVLTVGCTVTGPETRNALDLGPALGAKAPASLEEEKCDQCELQKFFKQTMSVLAEDKHLVGALDSACNRTCSGPRWLEGYLKQVREGPTWIHSLVSHVEEAERFKFGNGGLARTWTLETDRSGWYRRASIDSSFLIDFVQNLVIKDFRMAQLTFAQRMENQELQPLDPLTPQLLRTFQEVNTKAIVPYRWNRFILRVLDRRQWHARSLLIQFNSRSHLRYLPFPYPSVISVEQWVLQAQSMVNMGAMSRRHHALALEMGRFTATNLIELGRLRDRCGWKMAFVEDPLLAGFLAARSQKGQLARLKAAALEEAKAKVAKETAEMDREILARQLLGPRGGLPTLRADLVRLALLLNLTPSPKETVPQLQARIRPLVEILKSKPAVKQSDVGQKIPADPPRLSTPSSWSAVSSMSPPRAPELRQQDGCPFPQELHQMELRVQQMMEAQDSRFQDMLKQVLKTVAEGPHLSAAEVVKDDFKISGKVKPGIRQMISQAWDQHRRDQLAISVGAAEVNEIFLASWDYEMKNAMNETFALEVQLPSPFVTEIYTDTEPVAKAARRQGLLAGDSLTLSSGWDFRLEHHRKKGILKVKETKPYLVILAFPCGPWSQLQALNPAHDLQRMREEALILAQFAIEVAQLQLRGKRHYLMENPRGSLAWKLEVLQTFMLETDALTVTVDMCRFGLRALDGELHRKATQLVTSMQALVSAFLDKRCTGDHPHTPVMGGSKVSSAAGHYTPEFAESVVQAALKQHDFETSMLVRADLSSFDVLEVEHEVLVTGEPGREDDEVSDASFEFSKEDDALVIPTAVKNAVYRLHVNTSHRSNHRLARALLIAGAPREAVLAAKRLKCAVCAERKLPRARPPASLPPPRDVGQQVHIDLVMLEDSLRNPYVVAHATDNVSRFQAAQVLGDKSTNSVIRFLTVHWLPLLGRPSTIVADQGREFVSAEFGDWCDAQSIYLYHIGVGAPWQNGICERSGATLKALVGATVQSHAISNFEEMEIALSEAVSAYNADVNEAGVAPIQLVTGRMPTPGGDVLNGFASRLAEHSLIEAKPTMAKLLAIRETSRLSMIRLHYSRGLRQAELARSRATTAENVPQPGDLVFFWRAQKYQSKKDIGAGSRRRLLLRRWHGPGLLVALEGKHGLELSANCFVSFRGQLAKCPLEHVRKASSLESIAAGSWEAAIDEVIQAAKKEAPELIADDVHEHDEPPVDQPDDPLQRALQPSEIVAALQPPASVVPSLIGRSSPPSLSMDAQHVDDAPSSAAPGTPVPSLILQASQAGTTSPAGASLSRTLERARALDEQSMEAERGVTRQLEESSPAAGTKRQADENAALLTQHVALPAFEALVLTHGELQSLSERMDVHPLLRLQAQADLDRREGNVLSEPEHGTWDGRWAFLCERDWHLLRELGLQLPNGAASHDALSVQASRKEKIWSKMTPEEQKLWGDAAMSGWNVYVDNQAVKVLTLEESAKVRRDLADDPLLPHLTHLSEKRGWHAMNGLGAVEFTKLSNQHQLIDMTVPILITLFHPRSSLPVLGGSALSQAAKGGQKEPSEGIIYNRG</sequence>
<dbReference type="Gene3D" id="2.130.10.10">
    <property type="entry name" value="YVTN repeat-like/Quinoprotein amine dehydrogenase"/>
    <property type="match status" value="2"/>
</dbReference>
<dbReference type="PANTHER" id="PTHR10099:SF1">
    <property type="entry name" value="PHOSPHORIBOSYLFORMYLGLYCINAMIDINE SYNTHASE"/>
    <property type="match status" value="1"/>
</dbReference>
<dbReference type="InterPro" id="IPR055181">
    <property type="entry name" value="FGAR-AT_PurM_N-like"/>
</dbReference>
<dbReference type="InterPro" id="IPR001584">
    <property type="entry name" value="Integrase_cat-core"/>
</dbReference>
<dbReference type="InterPro" id="IPR001680">
    <property type="entry name" value="WD40_rpt"/>
</dbReference>
<feature type="repeat" description="WD" evidence="3">
    <location>
        <begin position="321"/>
        <end position="354"/>
    </location>
</feature>
<evidence type="ECO:0000256" key="1">
    <source>
        <dbReference type="ARBA" id="ARBA00022574"/>
    </source>
</evidence>
<accession>A0ABP0IAC2</accession>
<feature type="region of interest" description="Disordered" evidence="4">
    <location>
        <begin position="2475"/>
        <end position="2506"/>
    </location>
</feature>
<dbReference type="SMART" id="SM00320">
    <property type="entry name" value="WD40"/>
    <property type="match status" value="4"/>
</dbReference>
<dbReference type="Gene3D" id="3.30.420.10">
    <property type="entry name" value="Ribonuclease H-like superfamily/Ribonuclease H"/>
    <property type="match status" value="1"/>
</dbReference>
<feature type="compositionally biased region" description="Basic and acidic residues" evidence="4">
    <location>
        <begin position="2539"/>
        <end position="2552"/>
    </location>
</feature>
<dbReference type="SUPFAM" id="SSF56042">
    <property type="entry name" value="PurM C-terminal domain-like"/>
    <property type="match status" value="1"/>
</dbReference>
<dbReference type="PROSITE" id="PS50994">
    <property type="entry name" value="INTEGRASE"/>
    <property type="match status" value="1"/>
</dbReference>
<dbReference type="PROSITE" id="PS00678">
    <property type="entry name" value="WD_REPEATS_1"/>
    <property type="match status" value="1"/>
</dbReference>
<dbReference type="InterPro" id="IPR015943">
    <property type="entry name" value="WD40/YVTN_repeat-like_dom_sf"/>
</dbReference>
<protein>
    <submittedName>
        <fullName evidence="6">Chloroplastic/mitochondrial (FGAM synthase) (FGAMS) (Formylglycinamide ribonucleotide amidotransferase) (FGAR amidotransferase) (FGAR-AT) (Formylglycinamide ribotide amidotransferase)</fullName>
    </submittedName>
</protein>
<feature type="repeat" description="WD" evidence="3">
    <location>
        <begin position="371"/>
        <end position="416"/>
    </location>
</feature>
<dbReference type="InterPro" id="IPR012337">
    <property type="entry name" value="RNaseH-like_sf"/>
</dbReference>
<comment type="caution">
    <text evidence="6">The sequence shown here is derived from an EMBL/GenBank/DDBJ whole genome shotgun (WGS) entry which is preliminary data.</text>
</comment>
<dbReference type="SUPFAM" id="SSF53098">
    <property type="entry name" value="Ribonuclease H-like"/>
    <property type="match status" value="1"/>
</dbReference>
<dbReference type="Pfam" id="PF02769">
    <property type="entry name" value="AIRS_C"/>
    <property type="match status" value="1"/>
</dbReference>
<reference evidence="6 7" key="1">
    <citation type="submission" date="2024-02" db="EMBL/GenBank/DDBJ databases">
        <authorList>
            <person name="Chen Y."/>
            <person name="Shah S."/>
            <person name="Dougan E. K."/>
            <person name="Thang M."/>
            <person name="Chan C."/>
        </authorList>
    </citation>
    <scope>NUCLEOTIDE SEQUENCE [LARGE SCALE GENOMIC DNA]</scope>
</reference>
<dbReference type="PANTHER" id="PTHR10099">
    <property type="entry name" value="PHOSPHORIBOSYLFORMYLGLYCINAMIDINE SYNTHASE"/>
    <property type="match status" value="1"/>
</dbReference>
<evidence type="ECO:0000313" key="7">
    <source>
        <dbReference type="Proteomes" id="UP001642464"/>
    </source>
</evidence>
<dbReference type="Pfam" id="PF00400">
    <property type="entry name" value="WD40"/>
    <property type="match status" value="3"/>
</dbReference>
<organism evidence="6 7">
    <name type="scientific">Durusdinium trenchii</name>
    <dbReference type="NCBI Taxonomy" id="1381693"/>
    <lineage>
        <taxon>Eukaryota</taxon>
        <taxon>Sar</taxon>
        <taxon>Alveolata</taxon>
        <taxon>Dinophyceae</taxon>
        <taxon>Suessiales</taxon>
        <taxon>Symbiodiniaceae</taxon>
        <taxon>Durusdinium</taxon>
    </lineage>
</organism>
<dbReference type="Gene3D" id="1.10.8.750">
    <property type="entry name" value="Phosphoribosylformylglycinamidine synthase, linker domain"/>
    <property type="match status" value="1"/>
</dbReference>
<proteinExistence type="predicted"/>
<feature type="compositionally biased region" description="Low complexity" evidence="4">
    <location>
        <begin position="1637"/>
        <end position="1650"/>
    </location>
</feature>
<dbReference type="PROSITE" id="PS50082">
    <property type="entry name" value="WD_REPEATS_2"/>
    <property type="match status" value="3"/>
</dbReference>
<dbReference type="Pfam" id="PF22689">
    <property type="entry name" value="FGAR-AT_PurM_N-like"/>
    <property type="match status" value="1"/>
</dbReference>
<dbReference type="EMBL" id="CAXAMM010003336">
    <property type="protein sequence ID" value="CAK8999521.1"/>
    <property type="molecule type" value="Genomic_DNA"/>
</dbReference>
<keyword evidence="2" id="KW-0677">Repeat</keyword>